<comment type="caution">
    <text evidence="7">The sequence shown here is derived from an EMBL/GenBank/DDBJ whole genome shotgun (WGS) entry which is preliminary data.</text>
</comment>
<comment type="subcellular location">
    <subcellularLocation>
        <location evidence="1">Membrane</location>
        <topology evidence="1">Multi-pass membrane protein</topology>
    </subcellularLocation>
</comment>
<evidence type="ECO:0000313" key="8">
    <source>
        <dbReference type="Proteomes" id="UP001341840"/>
    </source>
</evidence>
<protein>
    <recommendedName>
        <fullName evidence="6">ABC-2 type transporter transmembrane domain-containing protein</fullName>
    </recommendedName>
</protein>
<sequence length="169" mass="19220">MKVGGQEIYLDPLGYHCSHLIKYFEEIQGVSKIKDGYNPVTWVLEVTSLAKEMELGIDFAEEYKNSWLYSEKRQDLFNAMGFMYAVVLLGVRNSSSTQPLVFVERTVFYREKAAGMYSVFAYAFSHAVIELPYVLLQAVVYGIIVFAMIGFEWTVTKSSVAAKWMLGCT</sequence>
<gene>
    <name evidence="7" type="ORF">PIB30_018238</name>
</gene>
<evidence type="ECO:0000256" key="4">
    <source>
        <dbReference type="ARBA" id="ARBA00023136"/>
    </source>
</evidence>
<name>A0ABU6V842_9FABA</name>
<evidence type="ECO:0000256" key="3">
    <source>
        <dbReference type="ARBA" id="ARBA00022989"/>
    </source>
</evidence>
<feature type="domain" description="ABC-2 type transporter transmembrane" evidence="6">
    <location>
        <begin position="72"/>
        <end position="157"/>
    </location>
</feature>
<evidence type="ECO:0000256" key="1">
    <source>
        <dbReference type="ARBA" id="ARBA00004141"/>
    </source>
</evidence>
<evidence type="ECO:0000256" key="2">
    <source>
        <dbReference type="ARBA" id="ARBA00022692"/>
    </source>
</evidence>
<keyword evidence="8" id="KW-1185">Reference proteome</keyword>
<feature type="transmembrane region" description="Helical" evidence="5">
    <location>
        <begin position="135"/>
        <end position="155"/>
    </location>
</feature>
<dbReference type="EMBL" id="JASCZI010151089">
    <property type="protein sequence ID" value="MED6169107.1"/>
    <property type="molecule type" value="Genomic_DNA"/>
</dbReference>
<accession>A0ABU6V842</accession>
<evidence type="ECO:0000259" key="6">
    <source>
        <dbReference type="Pfam" id="PF01061"/>
    </source>
</evidence>
<evidence type="ECO:0000313" key="7">
    <source>
        <dbReference type="EMBL" id="MED6169107.1"/>
    </source>
</evidence>
<evidence type="ECO:0000256" key="5">
    <source>
        <dbReference type="SAM" id="Phobius"/>
    </source>
</evidence>
<keyword evidence="3 5" id="KW-1133">Transmembrane helix</keyword>
<dbReference type="Pfam" id="PF01061">
    <property type="entry name" value="ABC2_membrane"/>
    <property type="match status" value="1"/>
</dbReference>
<dbReference type="PANTHER" id="PTHR48040">
    <property type="entry name" value="PLEIOTROPIC DRUG RESISTANCE PROTEIN 1-LIKE ISOFORM X1"/>
    <property type="match status" value="1"/>
</dbReference>
<dbReference type="PANTHER" id="PTHR48040:SF20">
    <property type="entry name" value="PLEIOTROPIC DRUG RESISTANCE PROTEIN 1"/>
    <property type="match status" value="1"/>
</dbReference>
<dbReference type="InterPro" id="IPR013525">
    <property type="entry name" value="ABC2_TM"/>
</dbReference>
<reference evidence="7 8" key="1">
    <citation type="journal article" date="2023" name="Plants (Basel)">
        <title>Bridging the Gap: Combining Genomics and Transcriptomics Approaches to Understand Stylosanthes scabra, an Orphan Legume from the Brazilian Caatinga.</title>
        <authorList>
            <person name="Ferreira-Neto J.R.C."/>
            <person name="da Silva M.D."/>
            <person name="Binneck E."/>
            <person name="de Melo N.F."/>
            <person name="da Silva R.H."/>
            <person name="de Melo A.L.T.M."/>
            <person name="Pandolfi V."/>
            <person name="Bustamante F.O."/>
            <person name="Brasileiro-Vidal A.C."/>
            <person name="Benko-Iseppon A.M."/>
        </authorList>
    </citation>
    <scope>NUCLEOTIDE SEQUENCE [LARGE SCALE GENOMIC DNA]</scope>
    <source>
        <tissue evidence="7">Leaves</tissue>
    </source>
</reference>
<dbReference type="Proteomes" id="UP001341840">
    <property type="component" value="Unassembled WGS sequence"/>
</dbReference>
<keyword evidence="2 5" id="KW-0812">Transmembrane</keyword>
<keyword evidence="4 5" id="KW-0472">Membrane</keyword>
<proteinExistence type="predicted"/>
<organism evidence="7 8">
    <name type="scientific">Stylosanthes scabra</name>
    <dbReference type="NCBI Taxonomy" id="79078"/>
    <lineage>
        <taxon>Eukaryota</taxon>
        <taxon>Viridiplantae</taxon>
        <taxon>Streptophyta</taxon>
        <taxon>Embryophyta</taxon>
        <taxon>Tracheophyta</taxon>
        <taxon>Spermatophyta</taxon>
        <taxon>Magnoliopsida</taxon>
        <taxon>eudicotyledons</taxon>
        <taxon>Gunneridae</taxon>
        <taxon>Pentapetalae</taxon>
        <taxon>rosids</taxon>
        <taxon>fabids</taxon>
        <taxon>Fabales</taxon>
        <taxon>Fabaceae</taxon>
        <taxon>Papilionoideae</taxon>
        <taxon>50 kb inversion clade</taxon>
        <taxon>dalbergioids sensu lato</taxon>
        <taxon>Dalbergieae</taxon>
        <taxon>Pterocarpus clade</taxon>
        <taxon>Stylosanthes</taxon>
    </lineage>
</organism>